<protein>
    <recommendedName>
        <fullName evidence="3">MetS family NSS transporter small subunit</fullName>
    </recommendedName>
</protein>
<accession>A0A382GTI8</accession>
<keyword evidence="1" id="KW-1133">Transmembrane helix</keyword>
<keyword evidence="1" id="KW-0812">Transmembrane</keyword>
<feature type="non-terminal residue" evidence="2">
    <location>
        <position position="1"/>
    </location>
</feature>
<proteinExistence type="predicted"/>
<evidence type="ECO:0000256" key="1">
    <source>
        <dbReference type="SAM" id="Phobius"/>
    </source>
</evidence>
<reference evidence="2" key="1">
    <citation type="submission" date="2018-05" db="EMBL/GenBank/DDBJ databases">
        <authorList>
            <person name="Lanie J.A."/>
            <person name="Ng W.-L."/>
            <person name="Kazmierczak K.M."/>
            <person name="Andrzejewski T.M."/>
            <person name="Davidsen T.M."/>
            <person name="Wayne K.J."/>
            <person name="Tettelin H."/>
            <person name="Glass J.I."/>
            <person name="Rusch D."/>
            <person name="Podicherti R."/>
            <person name="Tsui H.-C.T."/>
            <person name="Winkler M.E."/>
        </authorList>
    </citation>
    <scope>NUCLEOTIDE SEQUENCE</scope>
</reference>
<gene>
    <name evidence="2" type="ORF">METZ01_LOCUS230861</name>
</gene>
<evidence type="ECO:0000313" key="2">
    <source>
        <dbReference type="EMBL" id="SVB78007.1"/>
    </source>
</evidence>
<evidence type="ECO:0008006" key="3">
    <source>
        <dbReference type="Google" id="ProtNLM"/>
    </source>
</evidence>
<organism evidence="2">
    <name type="scientific">marine metagenome</name>
    <dbReference type="NCBI Taxonomy" id="408172"/>
    <lineage>
        <taxon>unclassified sequences</taxon>
        <taxon>metagenomes</taxon>
        <taxon>ecological metagenomes</taxon>
    </lineage>
</organism>
<dbReference type="AlphaFoldDB" id="A0A382GTI8"/>
<name>A0A382GTI8_9ZZZZ</name>
<keyword evidence="1" id="KW-0472">Membrane</keyword>
<feature type="transmembrane region" description="Helical" evidence="1">
    <location>
        <begin position="6"/>
        <end position="28"/>
    </location>
</feature>
<dbReference type="EMBL" id="UINC01057152">
    <property type="protein sequence ID" value="SVB78007.1"/>
    <property type="molecule type" value="Genomic_DNA"/>
</dbReference>
<sequence>VTLATWITMTLVMAFVWGGFSLVLLTAVRKESGKSSVE</sequence>